<comment type="pathway">
    <text evidence="4 16">Purine metabolism; IMP biosynthesis via salvage pathway; IMP from hypoxanthine: step 1/1.</text>
</comment>
<dbReference type="GO" id="GO:0052657">
    <property type="term" value="F:guanine phosphoribosyltransferase activity"/>
    <property type="evidence" value="ECO:0007669"/>
    <property type="project" value="UniProtKB-ARBA"/>
</dbReference>
<dbReference type="GO" id="GO:0046100">
    <property type="term" value="P:hypoxanthine metabolic process"/>
    <property type="evidence" value="ECO:0007669"/>
    <property type="project" value="TreeGrafter"/>
</dbReference>
<name>A0A939HAT4_9CLOT</name>
<dbReference type="AlphaFoldDB" id="A0A939HAT4"/>
<proteinExistence type="inferred from homology"/>
<keyword evidence="13 16" id="KW-0460">Magnesium</keyword>
<dbReference type="GO" id="GO:0032264">
    <property type="term" value="P:IMP salvage"/>
    <property type="evidence" value="ECO:0007669"/>
    <property type="project" value="TreeGrafter"/>
</dbReference>
<dbReference type="GO" id="GO:0032263">
    <property type="term" value="P:GMP salvage"/>
    <property type="evidence" value="ECO:0007669"/>
    <property type="project" value="TreeGrafter"/>
</dbReference>
<comment type="catalytic activity">
    <reaction evidence="15">
        <text>IMP + diphosphate = hypoxanthine + 5-phospho-alpha-D-ribose 1-diphosphate</text>
        <dbReference type="Rhea" id="RHEA:17973"/>
        <dbReference type="ChEBI" id="CHEBI:17368"/>
        <dbReference type="ChEBI" id="CHEBI:33019"/>
        <dbReference type="ChEBI" id="CHEBI:58017"/>
        <dbReference type="ChEBI" id="CHEBI:58053"/>
        <dbReference type="EC" id="2.4.2.8"/>
    </reaction>
    <physiologicalReaction direction="right-to-left" evidence="15">
        <dbReference type="Rhea" id="RHEA:17975"/>
    </physiologicalReaction>
</comment>
<keyword evidence="19" id="KW-1185">Reference proteome</keyword>
<evidence type="ECO:0000256" key="5">
    <source>
        <dbReference type="ARBA" id="ARBA00004676"/>
    </source>
</evidence>
<dbReference type="PANTHER" id="PTHR43340">
    <property type="entry name" value="HYPOXANTHINE-GUANINE PHOSPHORIBOSYLTRANSFERASE"/>
    <property type="match status" value="1"/>
</dbReference>
<comment type="subcellular location">
    <subcellularLocation>
        <location evidence="3 16">Cytoplasm</location>
    </subcellularLocation>
</comment>
<feature type="domain" description="Phosphoribosyltransferase" evidence="17">
    <location>
        <begin position="14"/>
        <end position="160"/>
    </location>
</feature>
<keyword evidence="7 16" id="KW-0963">Cytoplasm</keyword>
<keyword evidence="11 16" id="KW-0660">Purine salvage</keyword>
<dbReference type="NCBIfam" id="TIGR01203">
    <property type="entry name" value="HGPRTase"/>
    <property type="match status" value="1"/>
</dbReference>
<evidence type="ECO:0000256" key="10">
    <source>
        <dbReference type="ARBA" id="ARBA00022723"/>
    </source>
</evidence>
<evidence type="ECO:0000313" key="18">
    <source>
        <dbReference type="EMBL" id="MBO1265053.1"/>
    </source>
</evidence>
<dbReference type="GO" id="GO:0006166">
    <property type="term" value="P:purine ribonucleoside salvage"/>
    <property type="evidence" value="ECO:0007669"/>
    <property type="project" value="UniProtKB-KW"/>
</dbReference>
<evidence type="ECO:0000256" key="8">
    <source>
        <dbReference type="ARBA" id="ARBA00022676"/>
    </source>
</evidence>
<comment type="caution">
    <text evidence="18">The sequence shown here is derived from an EMBL/GenBank/DDBJ whole genome shotgun (WGS) entry which is preliminary data.</text>
</comment>
<evidence type="ECO:0000256" key="11">
    <source>
        <dbReference type="ARBA" id="ARBA00022726"/>
    </source>
</evidence>
<accession>A0A939HAT4</accession>
<dbReference type="GO" id="GO:0000287">
    <property type="term" value="F:magnesium ion binding"/>
    <property type="evidence" value="ECO:0007669"/>
    <property type="project" value="TreeGrafter"/>
</dbReference>
<evidence type="ECO:0000313" key="19">
    <source>
        <dbReference type="Proteomes" id="UP000664218"/>
    </source>
</evidence>
<dbReference type="EMBL" id="JAFNJU010000005">
    <property type="protein sequence ID" value="MBO1265053.1"/>
    <property type="molecule type" value="Genomic_DNA"/>
</dbReference>
<evidence type="ECO:0000256" key="13">
    <source>
        <dbReference type="ARBA" id="ARBA00022842"/>
    </source>
</evidence>
<comment type="function">
    <text evidence="2">Purine salvage pathway enzyme that catalyzes the transfer of the ribosyl-5-phosphate group from 5-phospho-alpha-D-ribose 1-diphosphate (PRPP) to the N9 position of the 6-oxopurines hypoxanthine and guanine to form the corresponding ribonucleotides IMP (inosine 5'-monophosphate) and GMP (guanosine 5'-monophosphate), with the release of PPi.</text>
</comment>
<evidence type="ECO:0000256" key="14">
    <source>
        <dbReference type="ARBA" id="ARBA00048811"/>
    </source>
</evidence>
<dbReference type="EC" id="2.4.2.8" evidence="16"/>
<evidence type="ECO:0000256" key="15">
    <source>
        <dbReference type="ARBA" id="ARBA00049402"/>
    </source>
</evidence>
<dbReference type="InterPro" id="IPR000836">
    <property type="entry name" value="PRTase_dom"/>
</dbReference>
<keyword evidence="9 16" id="KW-0808">Transferase</keyword>
<dbReference type="RefSeq" id="WP_207599571.1">
    <property type="nucleotide sequence ID" value="NZ_JAFNJU010000005.1"/>
</dbReference>
<protein>
    <recommendedName>
        <fullName evidence="16">Hypoxanthine phosphoribosyltransferase</fullName>
        <ecNumber evidence="16">2.4.2.8</ecNumber>
    </recommendedName>
</protein>
<evidence type="ECO:0000259" key="17">
    <source>
        <dbReference type="Pfam" id="PF00156"/>
    </source>
</evidence>
<evidence type="ECO:0000256" key="12">
    <source>
        <dbReference type="ARBA" id="ARBA00022741"/>
    </source>
</evidence>
<dbReference type="FunFam" id="3.40.50.2020:FF:000006">
    <property type="entry name" value="Hypoxanthine phosphoribosyltransferase"/>
    <property type="match status" value="1"/>
</dbReference>
<evidence type="ECO:0000256" key="2">
    <source>
        <dbReference type="ARBA" id="ARBA00002049"/>
    </source>
</evidence>
<dbReference type="GO" id="GO:0005829">
    <property type="term" value="C:cytosol"/>
    <property type="evidence" value="ECO:0007669"/>
    <property type="project" value="TreeGrafter"/>
</dbReference>
<evidence type="ECO:0000256" key="9">
    <source>
        <dbReference type="ARBA" id="ARBA00022679"/>
    </source>
</evidence>
<gene>
    <name evidence="18" type="primary">hpt</name>
    <name evidence="18" type="ORF">J3A84_08450</name>
</gene>
<dbReference type="GO" id="GO:0004422">
    <property type="term" value="F:hypoxanthine phosphoribosyltransferase activity"/>
    <property type="evidence" value="ECO:0007669"/>
    <property type="project" value="InterPro"/>
</dbReference>
<dbReference type="InterPro" id="IPR005904">
    <property type="entry name" value="Hxn_phspho_trans"/>
</dbReference>
<dbReference type="Proteomes" id="UP000664218">
    <property type="component" value="Unassembled WGS sequence"/>
</dbReference>
<keyword evidence="12 16" id="KW-0547">Nucleotide-binding</keyword>
<evidence type="ECO:0000256" key="16">
    <source>
        <dbReference type="RuleBase" id="RU364099"/>
    </source>
</evidence>
<organism evidence="18 19">
    <name type="scientific">Proteiniclasticum aestuarii</name>
    <dbReference type="NCBI Taxonomy" id="2817862"/>
    <lineage>
        <taxon>Bacteria</taxon>
        <taxon>Bacillati</taxon>
        <taxon>Bacillota</taxon>
        <taxon>Clostridia</taxon>
        <taxon>Eubacteriales</taxon>
        <taxon>Clostridiaceae</taxon>
        <taxon>Proteiniclasticum</taxon>
    </lineage>
</organism>
<evidence type="ECO:0000256" key="7">
    <source>
        <dbReference type="ARBA" id="ARBA00022490"/>
    </source>
</evidence>
<keyword evidence="10 16" id="KW-0479">Metal-binding</keyword>
<dbReference type="InterPro" id="IPR029057">
    <property type="entry name" value="PRTase-like"/>
</dbReference>
<dbReference type="GO" id="GO:0006178">
    <property type="term" value="P:guanine salvage"/>
    <property type="evidence" value="ECO:0007669"/>
    <property type="project" value="TreeGrafter"/>
</dbReference>
<comment type="catalytic activity">
    <reaction evidence="14">
        <text>GMP + diphosphate = guanine + 5-phospho-alpha-D-ribose 1-diphosphate</text>
        <dbReference type="Rhea" id="RHEA:25424"/>
        <dbReference type="ChEBI" id="CHEBI:16235"/>
        <dbReference type="ChEBI" id="CHEBI:33019"/>
        <dbReference type="ChEBI" id="CHEBI:58017"/>
        <dbReference type="ChEBI" id="CHEBI:58115"/>
        <dbReference type="EC" id="2.4.2.8"/>
    </reaction>
    <physiologicalReaction direction="right-to-left" evidence="14">
        <dbReference type="Rhea" id="RHEA:25426"/>
    </physiologicalReaction>
</comment>
<evidence type="ECO:0000256" key="1">
    <source>
        <dbReference type="ARBA" id="ARBA00001946"/>
    </source>
</evidence>
<comment type="similarity">
    <text evidence="6 16">Belongs to the purine/pyrimidine phosphoribosyltransferase family.</text>
</comment>
<dbReference type="InterPro" id="IPR050408">
    <property type="entry name" value="HGPRT"/>
</dbReference>
<dbReference type="Gene3D" id="3.40.50.2020">
    <property type="match status" value="1"/>
</dbReference>
<dbReference type="Pfam" id="PF00156">
    <property type="entry name" value="Pribosyltran"/>
    <property type="match status" value="1"/>
</dbReference>
<reference evidence="18" key="1">
    <citation type="submission" date="2021-03" db="EMBL/GenBank/DDBJ databases">
        <title>Proteiniclasticum marinus sp. nov., isolated from tidal flat sediment.</title>
        <authorList>
            <person name="Namirimu T."/>
            <person name="Yang J.-A."/>
            <person name="Yang S.-H."/>
            <person name="Kim Y.-J."/>
            <person name="Kwon K.K."/>
        </authorList>
    </citation>
    <scope>NUCLEOTIDE SEQUENCE</scope>
    <source>
        <strain evidence="18">SCR006</strain>
    </source>
</reference>
<dbReference type="GO" id="GO:0000166">
    <property type="term" value="F:nucleotide binding"/>
    <property type="evidence" value="ECO:0007669"/>
    <property type="project" value="UniProtKB-KW"/>
</dbReference>
<dbReference type="PANTHER" id="PTHR43340:SF1">
    <property type="entry name" value="HYPOXANTHINE PHOSPHORIBOSYLTRANSFERASE"/>
    <property type="match status" value="1"/>
</dbReference>
<keyword evidence="8 16" id="KW-0328">Glycosyltransferase</keyword>
<sequence>MIENDVKEVLISREELADKCRELGAKISRDFEGKDLVLVGILKGSVVFMTDLMKEITIPCNIEFMEVSSYGTGAVSSGVVKINKDLDMDITGKNILIVEDIIDTGLTLSYLVNYLKTRGAAGIDIVCLLDKKERRTNDIPVTYVGYEVPDEFIIGYGIDYAEKYRNLPYVASLKEEIYQK</sequence>
<evidence type="ECO:0000256" key="6">
    <source>
        <dbReference type="ARBA" id="ARBA00008391"/>
    </source>
</evidence>
<evidence type="ECO:0000256" key="4">
    <source>
        <dbReference type="ARBA" id="ARBA00004669"/>
    </source>
</evidence>
<comment type="cofactor">
    <cofactor evidence="1 16">
        <name>Mg(2+)</name>
        <dbReference type="ChEBI" id="CHEBI:18420"/>
    </cofactor>
</comment>
<dbReference type="CDD" id="cd06223">
    <property type="entry name" value="PRTases_typeI"/>
    <property type="match status" value="1"/>
</dbReference>
<comment type="pathway">
    <text evidence="5">Purine metabolism; GMP biosynthesis via salvage pathway; GMP from guanine: step 1/1.</text>
</comment>
<dbReference type="SUPFAM" id="SSF53271">
    <property type="entry name" value="PRTase-like"/>
    <property type="match status" value="1"/>
</dbReference>
<evidence type="ECO:0000256" key="3">
    <source>
        <dbReference type="ARBA" id="ARBA00004496"/>
    </source>
</evidence>